<reference evidence="1" key="1">
    <citation type="submission" date="2023-04" db="EMBL/GenBank/DDBJ databases">
        <title>Draft Genome sequencing of Naganishia species isolated from polar environments using Oxford Nanopore Technology.</title>
        <authorList>
            <person name="Leo P."/>
            <person name="Venkateswaran K."/>
        </authorList>
    </citation>
    <scope>NUCLEOTIDE SEQUENCE</scope>
    <source>
        <strain evidence="1">MNA-CCFEE 5262</strain>
    </source>
</reference>
<dbReference type="Proteomes" id="UP001230649">
    <property type="component" value="Unassembled WGS sequence"/>
</dbReference>
<evidence type="ECO:0000313" key="2">
    <source>
        <dbReference type="Proteomes" id="UP001230649"/>
    </source>
</evidence>
<name>A0ACC2VS11_9TREE</name>
<evidence type="ECO:0000313" key="1">
    <source>
        <dbReference type="EMBL" id="KAJ9102220.1"/>
    </source>
</evidence>
<protein>
    <submittedName>
        <fullName evidence="1">Uncharacterized protein</fullName>
    </submittedName>
</protein>
<accession>A0ACC2VS11</accession>
<dbReference type="EMBL" id="JASBWS010000065">
    <property type="protein sequence ID" value="KAJ9102220.1"/>
    <property type="molecule type" value="Genomic_DNA"/>
</dbReference>
<comment type="caution">
    <text evidence="1">The sequence shown here is derived from an EMBL/GenBank/DDBJ whole genome shotgun (WGS) entry which is preliminary data.</text>
</comment>
<sequence length="353" mass="39868">MADIATSPSATRPDSSDSAMPVDQTDTPTDSREDAAQNGEETKTGEEDRPTMQIHHGRRESNASTRPEVDAPPAKRQRTLGAEEKKRGQRLFGNLMGTLAKFGKEEKTRNSTEKAKKRDELANRVALKIRSESNRVHEITGLTREIKGYRMEIEKKQHEMNLREMQLKTKTRQLPKMSRFLLTSSPDWLTATIATTTVMPLSYGPARNKQTAEKAKPLFYLPHKLLPDQEDTIDDQFDKIDKYLEDEEDEFDAYEAETKKAIAELEEKKTAAEEKLSKYRQEDQDRAAERLGATIPDLPPAGTTAVKKEEADGDIDMQDVAKASGRPPVPEREEREDSRPVGDDRAAGEEVEW</sequence>
<gene>
    <name evidence="1" type="ORF">QFC20_005049</name>
</gene>
<keyword evidence="2" id="KW-1185">Reference proteome</keyword>
<proteinExistence type="predicted"/>
<organism evidence="1 2">
    <name type="scientific">Naganishia adeliensis</name>
    <dbReference type="NCBI Taxonomy" id="92952"/>
    <lineage>
        <taxon>Eukaryota</taxon>
        <taxon>Fungi</taxon>
        <taxon>Dikarya</taxon>
        <taxon>Basidiomycota</taxon>
        <taxon>Agaricomycotina</taxon>
        <taxon>Tremellomycetes</taxon>
        <taxon>Filobasidiales</taxon>
        <taxon>Filobasidiaceae</taxon>
        <taxon>Naganishia</taxon>
    </lineage>
</organism>